<evidence type="ECO:0008006" key="5">
    <source>
        <dbReference type="Google" id="ProtNLM"/>
    </source>
</evidence>
<keyword evidence="2" id="KW-0732">Signal</keyword>
<name>A0ABQ6A4R3_9PROT</name>
<evidence type="ECO:0000313" key="4">
    <source>
        <dbReference type="Proteomes" id="UP001156641"/>
    </source>
</evidence>
<proteinExistence type="predicted"/>
<feature type="region of interest" description="Disordered" evidence="1">
    <location>
        <begin position="23"/>
        <end position="46"/>
    </location>
</feature>
<organism evidence="3 4">
    <name type="scientific">Acidocella aquatica</name>
    <dbReference type="NCBI Taxonomy" id="1922313"/>
    <lineage>
        <taxon>Bacteria</taxon>
        <taxon>Pseudomonadati</taxon>
        <taxon>Pseudomonadota</taxon>
        <taxon>Alphaproteobacteria</taxon>
        <taxon>Acetobacterales</taxon>
        <taxon>Acidocellaceae</taxon>
        <taxon>Acidocella</taxon>
    </lineage>
</organism>
<protein>
    <recommendedName>
        <fullName evidence="5">EF-hand domain-containing protein</fullName>
    </recommendedName>
</protein>
<comment type="caution">
    <text evidence="3">The sequence shown here is derived from an EMBL/GenBank/DDBJ whole genome shotgun (WGS) entry which is preliminary data.</text>
</comment>
<gene>
    <name evidence="3" type="ORF">GCM10010909_09620</name>
</gene>
<reference evidence="4" key="1">
    <citation type="journal article" date="2019" name="Int. J. Syst. Evol. Microbiol.">
        <title>The Global Catalogue of Microorganisms (GCM) 10K type strain sequencing project: providing services to taxonomists for standard genome sequencing and annotation.</title>
        <authorList>
            <consortium name="The Broad Institute Genomics Platform"/>
            <consortium name="The Broad Institute Genome Sequencing Center for Infectious Disease"/>
            <person name="Wu L."/>
            <person name="Ma J."/>
        </authorList>
    </citation>
    <scope>NUCLEOTIDE SEQUENCE [LARGE SCALE GENOMIC DNA]</scope>
    <source>
        <strain evidence="4">NBRC 112502</strain>
    </source>
</reference>
<dbReference type="RefSeq" id="WP_284256957.1">
    <property type="nucleotide sequence ID" value="NZ_BSOS01000013.1"/>
</dbReference>
<dbReference type="EMBL" id="BSOS01000013">
    <property type="protein sequence ID" value="GLR66282.1"/>
    <property type="molecule type" value="Genomic_DNA"/>
</dbReference>
<sequence>MRRIALAALLSLTVLPGLAIAQAAPNPPPPGPGMMGGPGWRHDGRQPEDPAAFLMKFYAANTTHDGHLTLAQAKAADLGPIAGHFTEIDTKHLGYITPYDIEAWRLDNIATHLEQRASQLRAED</sequence>
<dbReference type="Proteomes" id="UP001156641">
    <property type="component" value="Unassembled WGS sequence"/>
</dbReference>
<evidence type="ECO:0000256" key="2">
    <source>
        <dbReference type="SAM" id="SignalP"/>
    </source>
</evidence>
<accession>A0ABQ6A4R3</accession>
<feature type="signal peptide" evidence="2">
    <location>
        <begin position="1"/>
        <end position="23"/>
    </location>
</feature>
<evidence type="ECO:0000313" key="3">
    <source>
        <dbReference type="EMBL" id="GLR66282.1"/>
    </source>
</evidence>
<feature type="chain" id="PRO_5045830970" description="EF-hand domain-containing protein" evidence="2">
    <location>
        <begin position="24"/>
        <end position="124"/>
    </location>
</feature>
<keyword evidence="4" id="KW-1185">Reference proteome</keyword>
<evidence type="ECO:0000256" key="1">
    <source>
        <dbReference type="SAM" id="MobiDB-lite"/>
    </source>
</evidence>